<dbReference type="Proteomes" id="UP001239909">
    <property type="component" value="Unassembled WGS sequence"/>
</dbReference>
<dbReference type="EC" id="2.7.7.65" evidence="1"/>
<dbReference type="InterPro" id="IPR043128">
    <property type="entry name" value="Rev_trsase/Diguanyl_cyclase"/>
</dbReference>
<feature type="region of interest" description="Disordered" evidence="3">
    <location>
        <begin position="346"/>
        <end position="368"/>
    </location>
</feature>
<dbReference type="CDD" id="cd01949">
    <property type="entry name" value="GGDEF"/>
    <property type="match status" value="1"/>
</dbReference>
<feature type="domain" description="GGDEF" evidence="4">
    <location>
        <begin position="189"/>
        <end position="325"/>
    </location>
</feature>
<name>A0ABQ6LPC7_9RHOB</name>
<keyword evidence="6" id="KW-1185">Reference proteome</keyword>
<comment type="catalytic activity">
    <reaction evidence="2">
        <text>2 GTP = 3',3'-c-di-GMP + 2 diphosphate</text>
        <dbReference type="Rhea" id="RHEA:24898"/>
        <dbReference type="ChEBI" id="CHEBI:33019"/>
        <dbReference type="ChEBI" id="CHEBI:37565"/>
        <dbReference type="ChEBI" id="CHEBI:58805"/>
        <dbReference type="EC" id="2.7.7.65"/>
    </reaction>
</comment>
<dbReference type="Gene3D" id="3.30.70.270">
    <property type="match status" value="1"/>
</dbReference>
<evidence type="ECO:0000256" key="3">
    <source>
        <dbReference type="SAM" id="MobiDB-lite"/>
    </source>
</evidence>
<reference evidence="5 6" key="1">
    <citation type="submission" date="2023-04" db="EMBL/GenBank/DDBJ databases">
        <title>Marinoamorphus aggregata gen. nov., sp. Nov., isolate from tissue of brittle star Ophioplocus japonicus.</title>
        <authorList>
            <person name="Kawano K."/>
            <person name="Sawayama S."/>
            <person name="Nakagawa S."/>
        </authorList>
    </citation>
    <scope>NUCLEOTIDE SEQUENCE [LARGE SCALE GENOMIC DNA]</scope>
    <source>
        <strain evidence="5 6">NKW23</strain>
    </source>
</reference>
<dbReference type="Pfam" id="PF00990">
    <property type="entry name" value="GGDEF"/>
    <property type="match status" value="1"/>
</dbReference>
<evidence type="ECO:0000259" key="4">
    <source>
        <dbReference type="PROSITE" id="PS50887"/>
    </source>
</evidence>
<evidence type="ECO:0000256" key="2">
    <source>
        <dbReference type="ARBA" id="ARBA00034247"/>
    </source>
</evidence>
<dbReference type="SUPFAM" id="SSF55781">
    <property type="entry name" value="GAF domain-like"/>
    <property type="match status" value="1"/>
</dbReference>
<dbReference type="PROSITE" id="PS50887">
    <property type="entry name" value="GGDEF"/>
    <property type="match status" value="1"/>
</dbReference>
<dbReference type="InterPro" id="IPR000160">
    <property type="entry name" value="GGDEF_dom"/>
</dbReference>
<gene>
    <name evidence="5" type="ORF">LNKW23_40980</name>
</gene>
<dbReference type="SMART" id="SM00267">
    <property type="entry name" value="GGDEF"/>
    <property type="match status" value="1"/>
</dbReference>
<evidence type="ECO:0000313" key="5">
    <source>
        <dbReference type="EMBL" id="GMG84882.1"/>
    </source>
</evidence>
<dbReference type="SUPFAM" id="SSF55073">
    <property type="entry name" value="Nucleotide cyclase"/>
    <property type="match status" value="1"/>
</dbReference>
<evidence type="ECO:0000256" key="1">
    <source>
        <dbReference type="ARBA" id="ARBA00012528"/>
    </source>
</evidence>
<dbReference type="EMBL" id="BSYI01000045">
    <property type="protein sequence ID" value="GMG84882.1"/>
    <property type="molecule type" value="Genomic_DNA"/>
</dbReference>
<sequence length="368" mass="38092">MDGAMAGAGSPAAPLAGPAGAALHRGGLAYLERVAKIAAQGCAAPIGVATLRSADGVQETGTVGLGAEDAALAAELAEAVAEAPGPFLLSEPRGGGWWRPSPRIAVALGVPLREADGRPVGSVCVMDRQLRPDFGLAKVDLLGDLGMLAMHDRAMAQRVAIDSLTGATTREHFFELLAGEVRSAWRSGAPLALLLADLDHFKHVNDRHGHAAGDAVLHGLVAWMRRHLRRDDAIGRLGGEEFAVLLPGLCPQQALGAADRLRRAVAAEPLLAGEVAVPVTVSIGLTAHLPQADGIEALQSMLARADLALYRAKTAGRNRVEVEYGARHRPLGLRPHAGAARALSRGADAAPSRPCGSPEAHRPCARGS</sequence>
<accession>A0ABQ6LPC7</accession>
<dbReference type="NCBIfam" id="TIGR00254">
    <property type="entry name" value="GGDEF"/>
    <property type="match status" value="1"/>
</dbReference>
<dbReference type="InterPro" id="IPR050469">
    <property type="entry name" value="Diguanylate_Cyclase"/>
</dbReference>
<comment type="caution">
    <text evidence="5">The sequence shown here is derived from an EMBL/GenBank/DDBJ whole genome shotgun (WGS) entry which is preliminary data.</text>
</comment>
<dbReference type="PANTHER" id="PTHR45138:SF9">
    <property type="entry name" value="DIGUANYLATE CYCLASE DGCM-RELATED"/>
    <property type="match status" value="1"/>
</dbReference>
<proteinExistence type="predicted"/>
<dbReference type="InterPro" id="IPR029787">
    <property type="entry name" value="Nucleotide_cyclase"/>
</dbReference>
<organism evidence="5 6">
    <name type="scientific">Paralimibaculum aggregatum</name>
    <dbReference type="NCBI Taxonomy" id="3036245"/>
    <lineage>
        <taxon>Bacteria</taxon>
        <taxon>Pseudomonadati</taxon>
        <taxon>Pseudomonadota</taxon>
        <taxon>Alphaproteobacteria</taxon>
        <taxon>Rhodobacterales</taxon>
        <taxon>Paracoccaceae</taxon>
        <taxon>Paralimibaculum</taxon>
    </lineage>
</organism>
<dbReference type="PANTHER" id="PTHR45138">
    <property type="entry name" value="REGULATORY COMPONENTS OF SENSORY TRANSDUCTION SYSTEM"/>
    <property type="match status" value="1"/>
</dbReference>
<protein>
    <recommendedName>
        <fullName evidence="1">diguanylate cyclase</fullName>
        <ecNumber evidence="1">2.7.7.65</ecNumber>
    </recommendedName>
</protein>
<evidence type="ECO:0000313" key="6">
    <source>
        <dbReference type="Proteomes" id="UP001239909"/>
    </source>
</evidence>